<evidence type="ECO:0000256" key="1">
    <source>
        <dbReference type="SAM" id="MobiDB-lite"/>
    </source>
</evidence>
<evidence type="ECO:0000256" key="2">
    <source>
        <dbReference type="SAM" id="SignalP"/>
    </source>
</evidence>
<feature type="signal peptide" evidence="2">
    <location>
        <begin position="1"/>
        <end position="22"/>
    </location>
</feature>
<gene>
    <name evidence="3" type="ORF">ACFPQ5_20400</name>
</gene>
<proteinExistence type="predicted"/>
<comment type="caution">
    <text evidence="3">The sequence shown here is derived from an EMBL/GenBank/DDBJ whole genome shotgun (WGS) entry which is preliminary data.</text>
</comment>
<feature type="region of interest" description="Disordered" evidence="1">
    <location>
        <begin position="48"/>
        <end position="72"/>
    </location>
</feature>
<reference evidence="4" key="1">
    <citation type="journal article" date="2019" name="Int. J. Syst. Evol. Microbiol.">
        <title>The Global Catalogue of Microorganisms (GCM) 10K type strain sequencing project: providing services to taxonomists for standard genome sequencing and annotation.</title>
        <authorList>
            <consortium name="The Broad Institute Genomics Platform"/>
            <consortium name="The Broad Institute Genome Sequencing Center for Infectious Disease"/>
            <person name="Wu L."/>
            <person name="Ma J."/>
        </authorList>
    </citation>
    <scope>NUCLEOTIDE SEQUENCE [LARGE SCALE GENOMIC DNA]</scope>
    <source>
        <strain evidence="4">CCUG 43111</strain>
    </source>
</reference>
<accession>A0ABW0MQN8</accession>
<dbReference type="RefSeq" id="WP_379760227.1">
    <property type="nucleotide sequence ID" value="NZ_JBHSMR010000014.1"/>
</dbReference>
<organism evidence="3 4">
    <name type="scientific">Massilia suwonensis</name>
    <dbReference type="NCBI Taxonomy" id="648895"/>
    <lineage>
        <taxon>Bacteria</taxon>
        <taxon>Pseudomonadati</taxon>
        <taxon>Pseudomonadota</taxon>
        <taxon>Betaproteobacteria</taxon>
        <taxon>Burkholderiales</taxon>
        <taxon>Oxalobacteraceae</taxon>
        <taxon>Telluria group</taxon>
        <taxon>Massilia</taxon>
    </lineage>
</organism>
<sequence length="223" mass="23817">MKKTTALPLFTALMVLSTVSIAAPGGFSCERIKEKGVREACVKERAQEQAKNAENSRKAAAEKEQAAEREKEQLAAAEAKKAMDDFVNKSKQLITQDLKDPDSAKFTNMVIAQGQGQKLLCGSINAKNSYGGYVGAKKFYVLWSDGTPGQPVAYTEGDEVARANARMDELMKVGRSAGLSAQIAAAQEGDKVLANARKELAQNQKILSEQCTASAGATIVAVE</sequence>
<evidence type="ECO:0000313" key="3">
    <source>
        <dbReference type="EMBL" id="MFC5480570.1"/>
    </source>
</evidence>
<feature type="compositionally biased region" description="Basic and acidic residues" evidence="1">
    <location>
        <begin position="54"/>
        <end position="72"/>
    </location>
</feature>
<dbReference type="PROSITE" id="PS51257">
    <property type="entry name" value="PROKAR_LIPOPROTEIN"/>
    <property type="match status" value="1"/>
</dbReference>
<keyword evidence="2" id="KW-0732">Signal</keyword>
<protein>
    <recommendedName>
        <fullName evidence="5">DUF4124 domain-containing protein</fullName>
    </recommendedName>
</protein>
<keyword evidence="4" id="KW-1185">Reference proteome</keyword>
<dbReference type="EMBL" id="JBHSMR010000014">
    <property type="protein sequence ID" value="MFC5480570.1"/>
    <property type="molecule type" value="Genomic_DNA"/>
</dbReference>
<evidence type="ECO:0008006" key="5">
    <source>
        <dbReference type="Google" id="ProtNLM"/>
    </source>
</evidence>
<name>A0ABW0MQN8_9BURK</name>
<feature type="chain" id="PRO_5046478352" description="DUF4124 domain-containing protein" evidence="2">
    <location>
        <begin position="23"/>
        <end position="223"/>
    </location>
</feature>
<evidence type="ECO:0000313" key="4">
    <source>
        <dbReference type="Proteomes" id="UP001596101"/>
    </source>
</evidence>
<dbReference type="Proteomes" id="UP001596101">
    <property type="component" value="Unassembled WGS sequence"/>
</dbReference>